<dbReference type="AlphaFoldDB" id="A0AAV3XFS8"/>
<dbReference type="SUPFAM" id="SSF47413">
    <property type="entry name" value="lambda repressor-like DNA-binding domains"/>
    <property type="match status" value="1"/>
</dbReference>
<accession>A0AAV3XFS8</accession>
<gene>
    <name evidence="2" type="ORF">MiSe_51650</name>
</gene>
<evidence type="ECO:0000313" key="2">
    <source>
        <dbReference type="EMBL" id="GET40356.1"/>
    </source>
</evidence>
<dbReference type="EMBL" id="BLAY01000089">
    <property type="protein sequence ID" value="GET40356.1"/>
    <property type="molecule type" value="Genomic_DNA"/>
</dbReference>
<dbReference type="InterPro" id="IPR010982">
    <property type="entry name" value="Lambda_DNA-bd_dom_sf"/>
</dbReference>
<dbReference type="CDD" id="cd00093">
    <property type="entry name" value="HTH_XRE"/>
    <property type="match status" value="1"/>
</dbReference>
<name>A0AAV3XFS8_9CYAN</name>
<dbReference type="Gene3D" id="1.10.260.40">
    <property type="entry name" value="lambda repressor-like DNA-binding domains"/>
    <property type="match status" value="1"/>
</dbReference>
<organism evidence="2 3">
    <name type="scientific">Microseira wollei NIES-4236</name>
    <dbReference type="NCBI Taxonomy" id="2530354"/>
    <lineage>
        <taxon>Bacteria</taxon>
        <taxon>Bacillati</taxon>
        <taxon>Cyanobacteriota</taxon>
        <taxon>Cyanophyceae</taxon>
        <taxon>Oscillatoriophycideae</taxon>
        <taxon>Aerosakkonematales</taxon>
        <taxon>Aerosakkonemataceae</taxon>
        <taxon>Microseira</taxon>
    </lineage>
</organism>
<evidence type="ECO:0000259" key="1">
    <source>
        <dbReference type="PROSITE" id="PS50943"/>
    </source>
</evidence>
<dbReference type="RefSeq" id="WP_226586198.1">
    <property type="nucleotide sequence ID" value="NZ_BLAY01000089.1"/>
</dbReference>
<comment type="caution">
    <text evidence="2">The sequence shown here is derived from an EMBL/GenBank/DDBJ whole genome shotgun (WGS) entry which is preliminary data.</text>
</comment>
<dbReference type="InterPro" id="IPR001387">
    <property type="entry name" value="Cro/C1-type_HTH"/>
</dbReference>
<dbReference type="GO" id="GO:0003677">
    <property type="term" value="F:DNA binding"/>
    <property type="evidence" value="ECO:0007669"/>
    <property type="project" value="InterPro"/>
</dbReference>
<protein>
    <recommendedName>
        <fullName evidence="1">HTH cro/C1-type domain-containing protein</fullName>
    </recommendedName>
</protein>
<feature type="domain" description="HTH cro/C1-type" evidence="1">
    <location>
        <begin position="86"/>
        <end position="141"/>
    </location>
</feature>
<sequence length="169" mass="19848">MIKNDLEYRVTQEWVEKFEKSIAAMDRDEERKKNDPDGWELLRSASQCHLDKLKAEIAEYEMLISHDSHTPIVLELEELYYLPQILIKARIAAKLSEKELAALTGLTEEQIKSYEHNDYENASYVHVGFVMDALDIKIQKCQFLIPLDTLRRKPFNKEDFLSSSRKNKQ</sequence>
<proteinExistence type="predicted"/>
<reference evidence="2" key="1">
    <citation type="submission" date="2019-10" db="EMBL/GenBank/DDBJ databases">
        <title>Draft genome sequece of Microseira wollei NIES-4236.</title>
        <authorList>
            <person name="Yamaguchi H."/>
            <person name="Suzuki S."/>
            <person name="Kawachi M."/>
        </authorList>
    </citation>
    <scope>NUCLEOTIDE SEQUENCE</scope>
    <source>
        <strain evidence="2">NIES-4236</strain>
    </source>
</reference>
<evidence type="ECO:0000313" key="3">
    <source>
        <dbReference type="Proteomes" id="UP001050975"/>
    </source>
</evidence>
<dbReference type="Proteomes" id="UP001050975">
    <property type="component" value="Unassembled WGS sequence"/>
</dbReference>
<dbReference type="PROSITE" id="PS50943">
    <property type="entry name" value="HTH_CROC1"/>
    <property type="match status" value="1"/>
</dbReference>
<keyword evidence="3" id="KW-1185">Reference proteome</keyword>